<dbReference type="EMBL" id="JAPFFF010000009">
    <property type="protein sequence ID" value="KAK8882199.1"/>
    <property type="molecule type" value="Genomic_DNA"/>
</dbReference>
<dbReference type="Proteomes" id="UP001470230">
    <property type="component" value="Unassembled WGS sequence"/>
</dbReference>
<sequence>MFKSNQNVQQLISQIQPLIENLNPRFGSIPTEWSNVQEQLLSMINLSPELANNSELICSLVILASKFSDSNALQFLKNCVSNGIGSSHSLWYSSIALELEKQNDFILAIDAFEHAIEIHAEPYPFLDLKYSEFKKRMIDRFQSVMNQKGDINNSLILELGKLDGTIYTFNNGEIITSPIGQNSLQIPKYDVFKILGYSQSSITSTPMTLTAHNSLASINISNNNTSKQEVYKLGYNPDLLIGPDERECSFEEKRLLSYGINFIENRKLDANISIQQSNPDSPIEQPTLPKKTSKNRKPFQLIEPPAQLPEQKETTDLPFLYNEDDKPIPILKNKQNAANSNRTVNINKNAPSIGNNSSINPIVHNSSLSFIDNNNNNNNNSIHPVAVSPRNSRSGTGVTFNNSTMPFGSAEKRRSPTPISRPSSILIENEIISSSSNIIGNLTIEKKIGDRSYLAIGSNSSYVVKRLTYSDAQNQAIKFVNLVQHKELFALQADEQHQSPDYFITNYYSRGNLENVIDISRSGKLRFDQNISFFFLFQMTLILQQLEANSFIHGEINEKKLFLRTSPDEIPKTFSMNEKGWRDTGLVLIRCDQIQKISSTAPQELRMIDRKSVYSLFIKLSINKEQTANEIVPYDCPTGYNKAIWKMAFDTLSSQNTLDPLISLIISELEHNALALRSKISRVAICTMT</sequence>
<evidence type="ECO:0000313" key="2">
    <source>
        <dbReference type="EMBL" id="KAK8882199.1"/>
    </source>
</evidence>
<evidence type="ECO:0000313" key="3">
    <source>
        <dbReference type="Proteomes" id="UP001470230"/>
    </source>
</evidence>
<feature type="region of interest" description="Disordered" evidence="1">
    <location>
        <begin position="275"/>
        <end position="295"/>
    </location>
</feature>
<evidence type="ECO:0008006" key="4">
    <source>
        <dbReference type="Google" id="ProtNLM"/>
    </source>
</evidence>
<reference evidence="2 3" key="1">
    <citation type="submission" date="2024-04" db="EMBL/GenBank/DDBJ databases">
        <title>Tritrichomonas musculus Genome.</title>
        <authorList>
            <person name="Alves-Ferreira E."/>
            <person name="Grigg M."/>
            <person name="Lorenzi H."/>
            <person name="Galac M."/>
        </authorList>
    </citation>
    <scope>NUCLEOTIDE SEQUENCE [LARGE SCALE GENOMIC DNA]</scope>
    <source>
        <strain evidence="2 3">EAF2021</strain>
    </source>
</reference>
<name>A0ABR2JTI8_9EUKA</name>
<dbReference type="PANTHER" id="PTHR14030">
    <property type="entry name" value="MITOTIC CHECKPOINT SERINE/THREONINE-PROTEIN KINASE BUB1"/>
    <property type="match status" value="1"/>
</dbReference>
<dbReference type="InterPro" id="IPR011009">
    <property type="entry name" value="Kinase-like_dom_sf"/>
</dbReference>
<dbReference type="InterPro" id="IPR015661">
    <property type="entry name" value="Bub1/Mad3"/>
</dbReference>
<dbReference type="PANTHER" id="PTHR14030:SF4">
    <property type="entry name" value="BUB1 KINASE, ISOFORM A-RELATED"/>
    <property type="match status" value="1"/>
</dbReference>
<keyword evidence="3" id="KW-1185">Reference proteome</keyword>
<dbReference type="Gene3D" id="1.25.40.430">
    <property type="match status" value="1"/>
</dbReference>
<comment type="caution">
    <text evidence="2">The sequence shown here is derived from an EMBL/GenBank/DDBJ whole genome shotgun (WGS) entry which is preliminary data.</text>
</comment>
<proteinExistence type="predicted"/>
<dbReference type="SUPFAM" id="SSF56112">
    <property type="entry name" value="Protein kinase-like (PK-like)"/>
    <property type="match status" value="1"/>
</dbReference>
<dbReference type="Gene3D" id="1.10.510.10">
    <property type="entry name" value="Transferase(Phosphotransferase) domain 1"/>
    <property type="match status" value="1"/>
</dbReference>
<evidence type="ECO:0000256" key="1">
    <source>
        <dbReference type="SAM" id="MobiDB-lite"/>
    </source>
</evidence>
<feature type="region of interest" description="Disordered" evidence="1">
    <location>
        <begin position="399"/>
        <end position="421"/>
    </location>
</feature>
<organism evidence="2 3">
    <name type="scientific">Tritrichomonas musculus</name>
    <dbReference type="NCBI Taxonomy" id="1915356"/>
    <lineage>
        <taxon>Eukaryota</taxon>
        <taxon>Metamonada</taxon>
        <taxon>Parabasalia</taxon>
        <taxon>Tritrichomonadida</taxon>
        <taxon>Tritrichomonadidae</taxon>
        <taxon>Tritrichomonas</taxon>
    </lineage>
</organism>
<accession>A0ABR2JTI8</accession>
<protein>
    <recommendedName>
        <fullName evidence="4">Protein kinase domain-containing protein</fullName>
    </recommendedName>
</protein>
<gene>
    <name evidence="2" type="ORF">M9Y10_044840</name>
</gene>